<dbReference type="InterPro" id="IPR051044">
    <property type="entry name" value="MAG_DAG_Lipase"/>
</dbReference>
<organism evidence="2 3">
    <name type="scientific">Oceanobacillus iheyensis (strain DSM 14371 / CIP 107618 / JCM 11309 / KCTC 3954 / HTE831)</name>
    <dbReference type="NCBI Taxonomy" id="221109"/>
    <lineage>
        <taxon>Bacteria</taxon>
        <taxon>Bacillati</taxon>
        <taxon>Bacillota</taxon>
        <taxon>Bacilli</taxon>
        <taxon>Bacillales</taxon>
        <taxon>Bacillaceae</taxon>
        <taxon>Oceanobacillus</taxon>
    </lineage>
</organism>
<dbReference type="STRING" id="221109.gene:10733201"/>
<dbReference type="PANTHER" id="PTHR11614">
    <property type="entry name" value="PHOSPHOLIPASE-RELATED"/>
    <property type="match status" value="1"/>
</dbReference>
<name>Q8CUZ4_OCEIH</name>
<evidence type="ECO:0000313" key="3">
    <source>
        <dbReference type="Proteomes" id="UP000000822"/>
    </source>
</evidence>
<dbReference type="EMBL" id="BA000028">
    <property type="protein sequence ID" value="BAC12919.1"/>
    <property type="molecule type" value="Genomic_DNA"/>
</dbReference>
<keyword evidence="3" id="KW-1185">Reference proteome</keyword>
<gene>
    <name evidence="2" type="ordered locus">OB0963</name>
</gene>
<evidence type="ECO:0000313" key="2">
    <source>
        <dbReference type="EMBL" id="BAC12919.1"/>
    </source>
</evidence>
<feature type="domain" description="AB hydrolase-1" evidence="1">
    <location>
        <begin position="54"/>
        <end position="296"/>
    </location>
</feature>
<dbReference type="InterPro" id="IPR029058">
    <property type="entry name" value="AB_hydrolase_fold"/>
</dbReference>
<dbReference type="OrthoDB" id="1376138at2"/>
<reference evidence="2 3" key="1">
    <citation type="journal article" date="2001" name="FEMS Microbiol. Lett.">
        <title>Oceanobacillus iheyensis gen. nov., sp. nov., a deep-sea extremely halotolerant and alkaliphilic species isolated from a depth of 1050 m on the Iheya Ridge.</title>
        <authorList>
            <person name="Lu J."/>
            <person name="Nogi Y."/>
            <person name="Takami H."/>
        </authorList>
    </citation>
    <scope>NUCLEOTIDE SEQUENCE [LARGE SCALE GENOMIC DNA]</scope>
    <source>
        <strain evidence="3">DSM 14371 / CIP 107618 / JCM 11309 / KCTC 3954 / HTE831</strain>
    </source>
</reference>
<dbReference type="InterPro" id="IPR000073">
    <property type="entry name" value="AB_hydrolase_1"/>
</dbReference>
<evidence type="ECO:0000259" key="1">
    <source>
        <dbReference type="Pfam" id="PF12697"/>
    </source>
</evidence>
<dbReference type="SUPFAM" id="SSF53474">
    <property type="entry name" value="alpha/beta-Hydrolases"/>
    <property type="match status" value="1"/>
</dbReference>
<accession>Q8CUZ4</accession>
<dbReference type="KEGG" id="oih:OB0963"/>
<dbReference type="HOGENOM" id="CLU_076356_0_0_9"/>
<reference evidence="2 3" key="2">
    <citation type="journal article" date="2002" name="Nucleic Acids Res.">
        <title>Genome sequence of Oceanobacillus iheyensis isolated from the Iheya Ridge and its unexpected adaptive capabilities to extreme environments.</title>
        <authorList>
            <person name="Takami H."/>
            <person name="Takaki Y."/>
            <person name="Uchiyama I."/>
        </authorList>
    </citation>
    <scope>NUCLEOTIDE SEQUENCE [LARGE SCALE GENOMIC DNA]</scope>
    <source>
        <strain evidence="3">DSM 14371 / CIP 107618 / JCM 11309 / KCTC 3954 / HTE831</strain>
    </source>
</reference>
<dbReference type="AlphaFoldDB" id="Q8CUZ4"/>
<proteinExistence type="predicted"/>
<protein>
    <submittedName>
        <fullName evidence="2">Hypothetical conserved protein</fullName>
    </submittedName>
</protein>
<sequence length="313" mass="35679">MSYNEQAAWREIMQKLPEVYHFTEDYYPTEEWWDWKGHQVHLDCFRNAKAPAKVILLHGVGTNGRQMSMILGGPLAQDGFETIAIDMPTYGVTKVNKEVVVKYDDWVDLACDYIDHELKRDDRPIVLYGLSAGGMEAYHIASKTKNVKGIIGMTFLDQRLQQVRDETTNNLFWSRVGIPMASVACKFGLENFKMKMSAPAKMSALCNDKNVMKIFNRDKTSAANVASMRFLDTYANYTPAIEPEDFDVCPILLTQPAEDKWTPLHLSKLVLDRINKVDVEIVNLENGGHYPVEQPALDQMHQAVLKFLNKVIQ</sequence>
<dbReference type="Pfam" id="PF12697">
    <property type="entry name" value="Abhydrolase_6"/>
    <property type="match status" value="1"/>
</dbReference>
<dbReference type="Proteomes" id="UP000000822">
    <property type="component" value="Chromosome"/>
</dbReference>
<dbReference type="ESTHER" id="oceih-OB0963">
    <property type="family name" value="6_AlphaBeta_hydrolase"/>
</dbReference>
<dbReference type="Gene3D" id="3.40.50.1820">
    <property type="entry name" value="alpha/beta hydrolase"/>
    <property type="match status" value="1"/>
</dbReference>
<dbReference type="RefSeq" id="WP_011065365.1">
    <property type="nucleotide sequence ID" value="NC_004193.1"/>
</dbReference>
<dbReference type="eggNOG" id="COG2267">
    <property type="taxonomic scope" value="Bacteria"/>
</dbReference>